<keyword evidence="1" id="KW-0175">Coiled coil</keyword>
<reference evidence="2" key="1">
    <citation type="submission" date="2023-08" db="EMBL/GenBank/DDBJ databases">
        <authorList>
            <person name="Audoor S."/>
            <person name="Bilcke G."/>
        </authorList>
    </citation>
    <scope>NUCLEOTIDE SEQUENCE</scope>
</reference>
<protein>
    <submittedName>
        <fullName evidence="2">Uncharacterized protein</fullName>
    </submittedName>
</protein>
<dbReference type="Proteomes" id="UP001295423">
    <property type="component" value="Unassembled WGS sequence"/>
</dbReference>
<keyword evidence="3" id="KW-1185">Reference proteome</keyword>
<sequence>MAKLQIEIRVGEAGPIYSSPFHFGILPSRQIPIYKYRSMYSTLHVRPAGKLGPKEYSKQRELILNKIAQMRSLQKTAPTDYGKEGYQKEIQLQVEALKRLNEQQNVEMNDLELEEVERGFEVVEMTEQAGSSS</sequence>
<evidence type="ECO:0000313" key="2">
    <source>
        <dbReference type="EMBL" id="CAJ1966013.1"/>
    </source>
</evidence>
<dbReference type="AlphaFoldDB" id="A0AAD2JMY7"/>
<evidence type="ECO:0000256" key="1">
    <source>
        <dbReference type="SAM" id="Coils"/>
    </source>
</evidence>
<dbReference type="EMBL" id="CAKOGP040002247">
    <property type="protein sequence ID" value="CAJ1966013.1"/>
    <property type="molecule type" value="Genomic_DNA"/>
</dbReference>
<accession>A0AAD2JMY7</accession>
<comment type="caution">
    <text evidence="2">The sequence shown here is derived from an EMBL/GenBank/DDBJ whole genome shotgun (WGS) entry which is preliminary data.</text>
</comment>
<name>A0AAD2JMY7_9STRA</name>
<evidence type="ECO:0000313" key="3">
    <source>
        <dbReference type="Proteomes" id="UP001295423"/>
    </source>
</evidence>
<proteinExistence type="predicted"/>
<gene>
    <name evidence="2" type="ORF">CYCCA115_LOCUS21597</name>
</gene>
<organism evidence="2 3">
    <name type="scientific">Cylindrotheca closterium</name>
    <dbReference type="NCBI Taxonomy" id="2856"/>
    <lineage>
        <taxon>Eukaryota</taxon>
        <taxon>Sar</taxon>
        <taxon>Stramenopiles</taxon>
        <taxon>Ochrophyta</taxon>
        <taxon>Bacillariophyta</taxon>
        <taxon>Bacillariophyceae</taxon>
        <taxon>Bacillariophycidae</taxon>
        <taxon>Bacillariales</taxon>
        <taxon>Bacillariaceae</taxon>
        <taxon>Cylindrotheca</taxon>
    </lineage>
</organism>
<feature type="coiled-coil region" evidence="1">
    <location>
        <begin position="83"/>
        <end position="117"/>
    </location>
</feature>